<evidence type="ECO:0000256" key="9">
    <source>
        <dbReference type="ARBA" id="ARBA00023180"/>
    </source>
</evidence>
<dbReference type="InterPro" id="IPR028994">
    <property type="entry name" value="Integrin_alpha_N"/>
</dbReference>
<dbReference type="GO" id="GO:0007157">
    <property type="term" value="P:heterophilic cell-cell adhesion via plasma membrane cell adhesion molecules"/>
    <property type="evidence" value="ECO:0007669"/>
    <property type="project" value="UniProtKB-ARBA"/>
</dbReference>
<keyword evidence="13" id="KW-1185">Reference proteome</keyword>
<reference evidence="12" key="1">
    <citation type="submission" date="2021-12" db="EMBL/GenBank/DDBJ databases">
        <authorList>
            <person name="King R."/>
        </authorList>
    </citation>
    <scope>NUCLEOTIDE SEQUENCE</scope>
</reference>
<dbReference type="GO" id="GO:0009897">
    <property type="term" value="C:external side of plasma membrane"/>
    <property type="evidence" value="ECO:0007669"/>
    <property type="project" value="TreeGrafter"/>
</dbReference>
<name>A0A9P0G1J4_9NEOP</name>
<dbReference type="GO" id="GO:0005178">
    <property type="term" value="F:integrin binding"/>
    <property type="evidence" value="ECO:0007669"/>
    <property type="project" value="TreeGrafter"/>
</dbReference>
<evidence type="ECO:0000256" key="5">
    <source>
        <dbReference type="ARBA" id="ARBA00022889"/>
    </source>
</evidence>
<evidence type="ECO:0000256" key="3">
    <source>
        <dbReference type="ARBA" id="ARBA00022729"/>
    </source>
</evidence>
<dbReference type="Gene3D" id="2.130.10.130">
    <property type="entry name" value="Integrin alpha, N-terminal"/>
    <property type="match status" value="1"/>
</dbReference>
<dbReference type="GO" id="GO:0007160">
    <property type="term" value="P:cell-matrix adhesion"/>
    <property type="evidence" value="ECO:0007669"/>
    <property type="project" value="TreeGrafter"/>
</dbReference>
<keyword evidence="4" id="KW-0677">Repeat</keyword>
<evidence type="ECO:0000256" key="11">
    <source>
        <dbReference type="RuleBase" id="RU003762"/>
    </source>
</evidence>
<evidence type="ECO:0000256" key="8">
    <source>
        <dbReference type="ARBA" id="ARBA00023170"/>
    </source>
</evidence>
<dbReference type="SUPFAM" id="SSF69318">
    <property type="entry name" value="Integrin alpha N-terminal domain"/>
    <property type="match status" value="1"/>
</dbReference>
<protein>
    <recommendedName>
        <fullName evidence="14">Integrin alpha-2 domain-containing protein</fullName>
    </recommendedName>
</protein>
<dbReference type="SMART" id="SM00191">
    <property type="entry name" value="Int_alpha"/>
    <property type="match status" value="2"/>
</dbReference>
<dbReference type="PANTHER" id="PTHR23220:SF122">
    <property type="entry name" value="INTEGRIN ALPHA-PS1"/>
    <property type="match status" value="1"/>
</dbReference>
<evidence type="ECO:0008006" key="14">
    <source>
        <dbReference type="Google" id="ProtNLM"/>
    </source>
</evidence>
<dbReference type="PANTHER" id="PTHR23220">
    <property type="entry name" value="INTEGRIN ALPHA"/>
    <property type="match status" value="1"/>
</dbReference>
<dbReference type="GO" id="GO:0008305">
    <property type="term" value="C:integrin complex"/>
    <property type="evidence" value="ECO:0007669"/>
    <property type="project" value="InterPro"/>
</dbReference>
<keyword evidence="5 11" id="KW-0130">Cell adhesion</keyword>
<comment type="subcellular location">
    <subcellularLocation>
        <location evidence="1 11">Membrane</location>
        <topology evidence="1 11">Single-pass type I membrane protein</topology>
    </subcellularLocation>
</comment>
<gene>
    <name evidence="12" type="ORF">DIATSA_LOCUS2100</name>
</gene>
<dbReference type="Pfam" id="PF01839">
    <property type="entry name" value="FG-GAP"/>
    <property type="match status" value="2"/>
</dbReference>
<sequence length="427" mass="47302">MLKAPADKSRGGALSRGKYVKITDDVVGSMFGAAMGSADLNNDGLSELLVGAPAQDDLERGSETGALHIYLGGDVRTVNEDIRHRIIVSSEDRSRFGSAIATSDVDGDNFPEIFVSAPYEGNGIGAVYILSGFEINEMVISKHKHKHTPLATLKRTQKISREEFKTFGYSLQNIPDKNNNGCDDLKATNEVIGNGAQIEASQMNIQWTVSGNKLEEIRCKEVLVKLTIETSLHCLILLHNTVTDLWLTEFNTRWAMISSQSSLESSLEVSRHCTGKDCDPDLIVDISWPLSEDFYQLDSSDSLSPLLKVRNRGNSSFEACVLVRVSGAPVLQIDCGDYIDGYKCHMPKPLKRNAGYEIPITFNMSQPSTQQKELRIQASVFDFCNQANATSKEFEWIMPYKVDIDQILVKRLSFISLLCLLSVVITF</sequence>
<dbReference type="OrthoDB" id="5317514at2759"/>
<dbReference type="GO" id="GO:0007229">
    <property type="term" value="P:integrin-mediated signaling pathway"/>
    <property type="evidence" value="ECO:0007669"/>
    <property type="project" value="UniProtKB-KW"/>
</dbReference>
<dbReference type="InterPro" id="IPR013519">
    <property type="entry name" value="Int_alpha_beta-p"/>
</dbReference>
<dbReference type="AlphaFoldDB" id="A0A9P0G1J4"/>
<evidence type="ECO:0000256" key="4">
    <source>
        <dbReference type="ARBA" id="ARBA00022737"/>
    </source>
</evidence>
<dbReference type="GO" id="GO:0033627">
    <property type="term" value="P:cell adhesion mediated by integrin"/>
    <property type="evidence" value="ECO:0007669"/>
    <property type="project" value="TreeGrafter"/>
</dbReference>
<evidence type="ECO:0000256" key="7">
    <source>
        <dbReference type="ARBA" id="ARBA00023136"/>
    </source>
</evidence>
<evidence type="ECO:0000256" key="1">
    <source>
        <dbReference type="ARBA" id="ARBA00004479"/>
    </source>
</evidence>
<proteinExistence type="inferred from homology"/>
<dbReference type="InterPro" id="IPR013517">
    <property type="entry name" value="FG-GAP"/>
</dbReference>
<dbReference type="InterPro" id="IPR000413">
    <property type="entry name" value="Integrin_alpha"/>
</dbReference>
<dbReference type="InterPro" id="IPR032695">
    <property type="entry name" value="Integrin_dom_sf"/>
</dbReference>
<keyword evidence="7" id="KW-0472">Membrane</keyword>
<dbReference type="PRINTS" id="PR01185">
    <property type="entry name" value="INTEGRINA"/>
</dbReference>
<evidence type="ECO:0000313" key="13">
    <source>
        <dbReference type="Proteomes" id="UP001153714"/>
    </source>
</evidence>
<evidence type="ECO:0000256" key="6">
    <source>
        <dbReference type="ARBA" id="ARBA00023037"/>
    </source>
</evidence>
<dbReference type="PROSITE" id="PS51470">
    <property type="entry name" value="FG_GAP"/>
    <property type="match status" value="2"/>
</dbReference>
<keyword evidence="3" id="KW-0732">Signal</keyword>
<organism evidence="12 13">
    <name type="scientific">Diatraea saccharalis</name>
    <name type="common">sugarcane borer</name>
    <dbReference type="NCBI Taxonomy" id="40085"/>
    <lineage>
        <taxon>Eukaryota</taxon>
        <taxon>Metazoa</taxon>
        <taxon>Ecdysozoa</taxon>
        <taxon>Arthropoda</taxon>
        <taxon>Hexapoda</taxon>
        <taxon>Insecta</taxon>
        <taxon>Pterygota</taxon>
        <taxon>Neoptera</taxon>
        <taxon>Endopterygota</taxon>
        <taxon>Lepidoptera</taxon>
        <taxon>Glossata</taxon>
        <taxon>Ditrysia</taxon>
        <taxon>Pyraloidea</taxon>
        <taxon>Crambidae</taxon>
        <taxon>Crambinae</taxon>
        <taxon>Diatraea</taxon>
    </lineage>
</organism>
<feature type="repeat" description="FG-GAP" evidence="10">
    <location>
        <begin position="82"/>
        <end position="139"/>
    </location>
</feature>
<evidence type="ECO:0000256" key="10">
    <source>
        <dbReference type="PROSITE-ProRule" id="PRU00803"/>
    </source>
</evidence>
<feature type="repeat" description="FG-GAP" evidence="10">
    <location>
        <begin position="17"/>
        <end position="79"/>
    </location>
</feature>
<dbReference type="EMBL" id="OU893342">
    <property type="protein sequence ID" value="CAH0748477.1"/>
    <property type="molecule type" value="Genomic_DNA"/>
</dbReference>
<accession>A0A9P0G1J4</accession>
<dbReference type="SUPFAM" id="SSF69179">
    <property type="entry name" value="Integrin domains"/>
    <property type="match status" value="1"/>
</dbReference>
<keyword evidence="9" id="KW-0325">Glycoprotein</keyword>
<dbReference type="Proteomes" id="UP001153714">
    <property type="component" value="Chromosome 11"/>
</dbReference>
<keyword evidence="6 11" id="KW-0401">Integrin</keyword>
<keyword evidence="8 11" id="KW-0675">Receptor</keyword>
<evidence type="ECO:0000313" key="12">
    <source>
        <dbReference type="EMBL" id="CAH0748477.1"/>
    </source>
</evidence>
<comment type="similarity">
    <text evidence="2 11">Belongs to the integrin alpha chain family.</text>
</comment>
<reference evidence="12" key="2">
    <citation type="submission" date="2022-10" db="EMBL/GenBank/DDBJ databases">
        <authorList>
            <consortium name="ENA_rothamsted_submissions"/>
            <consortium name="culmorum"/>
            <person name="King R."/>
        </authorList>
    </citation>
    <scope>NUCLEOTIDE SEQUENCE</scope>
</reference>
<dbReference type="Gene3D" id="2.60.40.1510">
    <property type="entry name" value="ntegrin, alpha v. Chain A, domain 3"/>
    <property type="match status" value="1"/>
</dbReference>
<evidence type="ECO:0000256" key="2">
    <source>
        <dbReference type="ARBA" id="ARBA00008054"/>
    </source>
</evidence>